<dbReference type="EMBL" id="JBHTCE010000001">
    <property type="protein sequence ID" value="MFC7389070.1"/>
    <property type="molecule type" value="Genomic_DNA"/>
</dbReference>
<comment type="caution">
    <text evidence="2">The sequence shown here is derived from an EMBL/GenBank/DDBJ whole genome shotgun (WGS) entry which is preliminary data.</text>
</comment>
<organism evidence="2 3">
    <name type="scientific">Exiguobacterium aestuarii</name>
    <dbReference type="NCBI Taxonomy" id="273527"/>
    <lineage>
        <taxon>Bacteria</taxon>
        <taxon>Bacillati</taxon>
        <taxon>Bacillota</taxon>
        <taxon>Bacilli</taxon>
        <taxon>Bacillales</taxon>
        <taxon>Bacillales Family XII. Incertae Sedis</taxon>
        <taxon>Exiguobacterium</taxon>
    </lineage>
</organism>
<dbReference type="InterPro" id="IPR008254">
    <property type="entry name" value="Flavodoxin/NO_synth"/>
</dbReference>
<dbReference type="InterPro" id="IPR026816">
    <property type="entry name" value="Flavodoxin_dom"/>
</dbReference>
<evidence type="ECO:0000259" key="1">
    <source>
        <dbReference type="PROSITE" id="PS50902"/>
    </source>
</evidence>
<dbReference type="Proteomes" id="UP001596439">
    <property type="component" value="Unassembled WGS sequence"/>
</dbReference>
<evidence type="ECO:0000313" key="2">
    <source>
        <dbReference type="EMBL" id="MFC7389070.1"/>
    </source>
</evidence>
<reference evidence="3" key="1">
    <citation type="journal article" date="2019" name="Int. J. Syst. Evol. Microbiol.">
        <title>The Global Catalogue of Microorganisms (GCM) 10K type strain sequencing project: providing services to taxonomists for standard genome sequencing and annotation.</title>
        <authorList>
            <consortium name="The Broad Institute Genomics Platform"/>
            <consortium name="The Broad Institute Genome Sequencing Center for Infectious Disease"/>
            <person name="Wu L."/>
            <person name="Ma J."/>
        </authorList>
    </citation>
    <scope>NUCLEOTIDE SEQUENCE [LARGE SCALE GENOMIC DNA]</scope>
    <source>
        <strain evidence="3">CCUG 55590</strain>
    </source>
</reference>
<accession>A0ABW2PN34</accession>
<gene>
    <name evidence="2" type="ORF">ACFQO8_02865</name>
</gene>
<dbReference type="Gene3D" id="3.40.50.360">
    <property type="match status" value="1"/>
</dbReference>
<protein>
    <submittedName>
        <fullName evidence="2">Flavodoxin family protein</fullName>
    </submittedName>
</protein>
<dbReference type="SUPFAM" id="SSF52218">
    <property type="entry name" value="Flavoproteins"/>
    <property type="match status" value="1"/>
</dbReference>
<sequence>MNILIIFDSLYGHTEKIAHAMQEELSKEHEARMEHVLNIGLGDLAHVDLVVIGSPTHGGYETEDIKVFLDGISDNALRGKRTAAFDTSVVKEKQNPILGKIIDWFGHAVNRVEGEMIEKGATNVRKESFLVDGETEMLKAGELERAKAWAWELVK</sequence>
<keyword evidence="3" id="KW-1185">Reference proteome</keyword>
<proteinExistence type="predicted"/>
<dbReference type="InterPro" id="IPR029039">
    <property type="entry name" value="Flavoprotein-like_sf"/>
</dbReference>
<dbReference type="Pfam" id="PF12724">
    <property type="entry name" value="Flavodoxin_5"/>
    <property type="match status" value="1"/>
</dbReference>
<dbReference type="RefSeq" id="WP_214786778.1">
    <property type="nucleotide sequence ID" value="NZ_JANIEL010000027.1"/>
</dbReference>
<dbReference type="PROSITE" id="PS50902">
    <property type="entry name" value="FLAVODOXIN_LIKE"/>
    <property type="match status" value="1"/>
</dbReference>
<name>A0ABW2PN34_9BACL</name>
<feature type="domain" description="Flavodoxin-like" evidence="1">
    <location>
        <begin position="3"/>
        <end position="154"/>
    </location>
</feature>
<evidence type="ECO:0000313" key="3">
    <source>
        <dbReference type="Proteomes" id="UP001596439"/>
    </source>
</evidence>